<dbReference type="EMBL" id="JBJQND010000019">
    <property type="protein sequence ID" value="KAL3832070.1"/>
    <property type="molecule type" value="Genomic_DNA"/>
</dbReference>
<keyword evidence="4" id="KW-1185">Reference proteome</keyword>
<feature type="chain" id="PRO_5044844740" description="TGF-beta propeptide domain-containing protein" evidence="1">
    <location>
        <begin position="27"/>
        <end position="337"/>
    </location>
</feature>
<feature type="domain" description="TGF-beta propeptide" evidence="2">
    <location>
        <begin position="145"/>
        <end position="261"/>
    </location>
</feature>
<name>A0ABD3T594_SINWO</name>
<proteinExistence type="predicted"/>
<reference evidence="3 4" key="1">
    <citation type="submission" date="2024-11" db="EMBL/GenBank/DDBJ databases">
        <title>Chromosome-level genome assembly of the freshwater bivalve Anodonta woodiana.</title>
        <authorList>
            <person name="Chen X."/>
        </authorList>
    </citation>
    <scope>NUCLEOTIDE SEQUENCE [LARGE SCALE GENOMIC DNA]</scope>
    <source>
        <strain evidence="3">MN2024</strain>
        <tissue evidence="3">Gills</tissue>
    </source>
</reference>
<organism evidence="3 4">
    <name type="scientific">Sinanodonta woodiana</name>
    <name type="common">Chinese pond mussel</name>
    <name type="synonym">Anodonta woodiana</name>
    <dbReference type="NCBI Taxonomy" id="1069815"/>
    <lineage>
        <taxon>Eukaryota</taxon>
        <taxon>Metazoa</taxon>
        <taxon>Spiralia</taxon>
        <taxon>Lophotrochozoa</taxon>
        <taxon>Mollusca</taxon>
        <taxon>Bivalvia</taxon>
        <taxon>Autobranchia</taxon>
        <taxon>Heteroconchia</taxon>
        <taxon>Palaeoheterodonta</taxon>
        <taxon>Unionida</taxon>
        <taxon>Unionoidea</taxon>
        <taxon>Unionidae</taxon>
        <taxon>Unioninae</taxon>
        <taxon>Sinanodonta</taxon>
    </lineage>
</organism>
<dbReference type="AlphaFoldDB" id="A0ABD3T594"/>
<protein>
    <recommendedName>
        <fullName evidence="2">TGF-beta propeptide domain-containing protein</fullName>
    </recommendedName>
</protein>
<comment type="caution">
    <text evidence="3">The sequence shown here is derived from an EMBL/GenBank/DDBJ whole genome shotgun (WGS) entry which is preliminary data.</text>
</comment>
<dbReference type="Pfam" id="PF00688">
    <property type="entry name" value="TGFb_propeptide"/>
    <property type="match status" value="1"/>
</dbReference>
<dbReference type="Gene3D" id="2.60.120.970">
    <property type="match status" value="1"/>
</dbReference>
<evidence type="ECO:0000313" key="4">
    <source>
        <dbReference type="Proteomes" id="UP001634394"/>
    </source>
</evidence>
<evidence type="ECO:0000259" key="2">
    <source>
        <dbReference type="Pfam" id="PF00688"/>
    </source>
</evidence>
<dbReference type="InterPro" id="IPR001111">
    <property type="entry name" value="TGF-b_propeptide"/>
</dbReference>
<gene>
    <name evidence="3" type="ORF">ACJMK2_023748</name>
</gene>
<keyword evidence="1" id="KW-0732">Signal</keyword>
<feature type="signal peptide" evidence="1">
    <location>
        <begin position="1"/>
        <end position="26"/>
    </location>
</feature>
<accession>A0ABD3T594</accession>
<sequence>MMPYPLLMLTLSYSSVVILNIPGCYTYQDFLYPEHHGITNEVEPTNITTTSSATPITREERLKKMRQRSKDARIFYLRQHMLNTLGWEKPPNISNIMKMMLLKNIDPRYVVRRNTCYHAACAMASTDSLPQYIDRSLWFEPASNSLRLFFNITMNQEPGLTITSSYLRLYVKRRENCRCTANNDAATSRFIVSVYQYIKPLRQKNRGRPRKRILDVRLVTWDGDRSVRLSVKDAIKDVVMGKRNCGFEVQVRNTNEEEMDARRIFNPIECTANSEFDCPGRATPAIGEPEDDDHTNKSPVLEISSTVTQSIDGLHQVYVGNDGTTGADGDSYDPDIE</sequence>
<dbReference type="Proteomes" id="UP001634394">
    <property type="component" value="Unassembled WGS sequence"/>
</dbReference>
<evidence type="ECO:0000313" key="3">
    <source>
        <dbReference type="EMBL" id="KAL3832070.1"/>
    </source>
</evidence>
<evidence type="ECO:0000256" key="1">
    <source>
        <dbReference type="SAM" id="SignalP"/>
    </source>
</evidence>